<feature type="compositionally biased region" description="Basic and acidic residues" evidence="1">
    <location>
        <begin position="13"/>
        <end position="31"/>
    </location>
</feature>
<name>A0A0G4KSV9_VERLO</name>
<feature type="compositionally biased region" description="Low complexity" evidence="1">
    <location>
        <begin position="89"/>
        <end position="102"/>
    </location>
</feature>
<proteinExistence type="predicted"/>
<feature type="compositionally biased region" description="Basic residues" evidence="1">
    <location>
        <begin position="69"/>
        <end position="88"/>
    </location>
</feature>
<feature type="compositionally biased region" description="Basic residues" evidence="1">
    <location>
        <begin position="1"/>
        <end position="12"/>
    </location>
</feature>
<organism evidence="2 3">
    <name type="scientific">Verticillium longisporum</name>
    <name type="common">Verticillium dahliae var. longisporum</name>
    <dbReference type="NCBI Taxonomy" id="100787"/>
    <lineage>
        <taxon>Eukaryota</taxon>
        <taxon>Fungi</taxon>
        <taxon>Dikarya</taxon>
        <taxon>Ascomycota</taxon>
        <taxon>Pezizomycotina</taxon>
        <taxon>Sordariomycetes</taxon>
        <taxon>Hypocreomycetidae</taxon>
        <taxon>Glomerellales</taxon>
        <taxon>Plectosphaerellaceae</taxon>
        <taxon>Verticillium</taxon>
    </lineage>
</organism>
<evidence type="ECO:0000313" key="2">
    <source>
        <dbReference type="EMBL" id="CRK12854.1"/>
    </source>
</evidence>
<feature type="region of interest" description="Disordered" evidence="1">
    <location>
        <begin position="1"/>
        <end position="102"/>
    </location>
</feature>
<dbReference type="Proteomes" id="UP000044602">
    <property type="component" value="Unassembled WGS sequence"/>
</dbReference>
<keyword evidence="3" id="KW-1185">Reference proteome</keyword>
<feature type="non-terminal residue" evidence="2">
    <location>
        <position position="102"/>
    </location>
</feature>
<feature type="compositionally biased region" description="Basic and acidic residues" evidence="1">
    <location>
        <begin position="49"/>
        <end position="68"/>
    </location>
</feature>
<feature type="compositionally biased region" description="Basic residues" evidence="1">
    <location>
        <begin position="39"/>
        <end position="48"/>
    </location>
</feature>
<gene>
    <name evidence="2" type="ORF">BN1708_017166</name>
</gene>
<evidence type="ECO:0000256" key="1">
    <source>
        <dbReference type="SAM" id="MobiDB-lite"/>
    </source>
</evidence>
<evidence type="ECO:0000313" key="3">
    <source>
        <dbReference type="Proteomes" id="UP000044602"/>
    </source>
</evidence>
<protein>
    <submittedName>
        <fullName evidence="2">Uncharacterized protein</fullName>
    </submittedName>
</protein>
<accession>A0A0G4KSV9</accession>
<feature type="non-terminal residue" evidence="2">
    <location>
        <position position="1"/>
    </location>
</feature>
<sequence length="102" mass="12108">PLPARRLRLRRHRQDDRGAPRHQAGRDDGRRPLLLPRGRVPRRLRQRAHGPDQRRLLRGPDPRDDPSAHRRPARQRLHCQRRGHRRPRQGPQARPHQLGPPD</sequence>
<reference evidence="2 3" key="1">
    <citation type="submission" date="2015-05" db="EMBL/GenBank/DDBJ databases">
        <authorList>
            <person name="Wang D.B."/>
            <person name="Wang M."/>
        </authorList>
    </citation>
    <scope>NUCLEOTIDE SEQUENCE [LARGE SCALE GENOMIC DNA]</scope>
    <source>
        <strain evidence="2">VL1</strain>
    </source>
</reference>
<dbReference type="EMBL" id="CVQH01004158">
    <property type="protein sequence ID" value="CRK12854.1"/>
    <property type="molecule type" value="Genomic_DNA"/>
</dbReference>
<dbReference type="AlphaFoldDB" id="A0A0G4KSV9"/>